<dbReference type="PROSITE" id="PS51007">
    <property type="entry name" value="CYTC"/>
    <property type="match status" value="2"/>
</dbReference>
<proteinExistence type="predicted"/>
<evidence type="ECO:0000313" key="8">
    <source>
        <dbReference type="Proteomes" id="UP001597387"/>
    </source>
</evidence>
<dbReference type="InterPro" id="IPR036909">
    <property type="entry name" value="Cyt_c-like_dom_sf"/>
</dbReference>
<keyword evidence="1 4" id="KW-0349">Heme</keyword>
<protein>
    <submittedName>
        <fullName evidence="7">Cytochrome c</fullName>
    </submittedName>
</protein>
<sequence>MEFFNNHNKLFTTALLLFLFLTIMVCIMPAMTNQRINAALPNAIPLSEDAIKGKALYISNGCVACHTQQVRSIEMDNVWGERPSVAADYANNYRTDFWRNTATLMGTERTGPDLANIGQRQPSADWHLPHLFNPRIVVKESIMPAYPWLFTIKDKLEKGDTEVNIPEEFMKGRKGKVVATEEALQLVAYLQELKQAKLPNGTPEPEFLYPKKPGLANTSKPGAEPEMDGAMLYSNNCQSCHQANGEGLKGAFPPLKGSKVVLDDNPELMLDIIMNGYNAQDQFGEMPAVGTNNRLKPAEIAAIMNHERTSWGNNSRKVTAAEIEKLIKSLE</sequence>
<evidence type="ECO:0000256" key="4">
    <source>
        <dbReference type="PROSITE-ProRule" id="PRU00433"/>
    </source>
</evidence>
<evidence type="ECO:0000313" key="7">
    <source>
        <dbReference type="EMBL" id="MFD2163750.1"/>
    </source>
</evidence>
<comment type="caution">
    <text evidence="7">The sequence shown here is derived from an EMBL/GenBank/DDBJ whole genome shotgun (WGS) entry which is preliminary data.</text>
</comment>
<dbReference type="EMBL" id="JBHUHZ010000002">
    <property type="protein sequence ID" value="MFD2163750.1"/>
    <property type="molecule type" value="Genomic_DNA"/>
</dbReference>
<feature type="domain" description="Cytochrome c" evidence="6">
    <location>
        <begin position="48"/>
        <end position="194"/>
    </location>
</feature>
<feature type="region of interest" description="Disordered" evidence="5">
    <location>
        <begin position="201"/>
        <end position="222"/>
    </location>
</feature>
<evidence type="ECO:0000259" key="6">
    <source>
        <dbReference type="PROSITE" id="PS51007"/>
    </source>
</evidence>
<evidence type="ECO:0000256" key="5">
    <source>
        <dbReference type="SAM" id="MobiDB-lite"/>
    </source>
</evidence>
<dbReference type="Proteomes" id="UP001597387">
    <property type="component" value="Unassembled WGS sequence"/>
</dbReference>
<dbReference type="Pfam" id="PF13442">
    <property type="entry name" value="Cytochrome_CBB3"/>
    <property type="match status" value="1"/>
</dbReference>
<dbReference type="PANTHER" id="PTHR35008">
    <property type="entry name" value="BLL4482 PROTEIN-RELATED"/>
    <property type="match status" value="1"/>
</dbReference>
<reference evidence="8" key="1">
    <citation type="journal article" date="2019" name="Int. J. Syst. Evol. Microbiol.">
        <title>The Global Catalogue of Microorganisms (GCM) 10K type strain sequencing project: providing services to taxonomists for standard genome sequencing and annotation.</title>
        <authorList>
            <consortium name="The Broad Institute Genomics Platform"/>
            <consortium name="The Broad Institute Genome Sequencing Center for Infectious Disease"/>
            <person name="Wu L."/>
            <person name="Ma J."/>
        </authorList>
    </citation>
    <scope>NUCLEOTIDE SEQUENCE [LARGE SCALE GENOMIC DNA]</scope>
    <source>
        <strain evidence="8">KCTC 42217</strain>
    </source>
</reference>
<dbReference type="InterPro" id="IPR003468">
    <property type="entry name" value="Cyt_c_oxidase_monohaem-su/FixO"/>
</dbReference>
<dbReference type="InterPro" id="IPR051459">
    <property type="entry name" value="Cytochrome_c-type_DH"/>
</dbReference>
<name>A0ABW4ZPU8_9SPHI</name>
<gene>
    <name evidence="7" type="ORF">ACFSJU_15185</name>
</gene>
<keyword evidence="2 4" id="KW-0479">Metal-binding</keyword>
<keyword evidence="3 4" id="KW-0408">Iron</keyword>
<organism evidence="7 8">
    <name type="scientific">Paradesertivirga mongoliensis</name>
    <dbReference type="NCBI Taxonomy" id="2100740"/>
    <lineage>
        <taxon>Bacteria</taxon>
        <taxon>Pseudomonadati</taxon>
        <taxon>Bacteroidota</taxon>
        <taxon>Sphingobacteriia</taxon>
        <taxon>Sphingobacteriales</taxon>
        <taxon>Sphingobacteriaceae</taxon>
        <taxon>Paradesertivirga</taxon>
    </lineage>
</organism>
<dbReference type="Gene3D" id="1.10.760.10">
    <property type="entry name" value="Cytochrome c-like domain"/>
    <property type="match status" value="2"/>
</dbReference>
<accession>A0ABW4ZPU8</accession>
<dbReference type="Pfam" id="PF02433">
    <property type="entry name" value="FixO"/>
    <property type="match status" value="1"/>
</dbReference>
<evidence type="ECO:0000256" key="1">
    <source>
        <dbReference type="ARBA" id="ARBA00022617"/>
    </source>
</evidence>
<keyword evidence="8" id="KW-1185">Reference proteome</keyword>
<dbReference type="PANTHER" id="PTHR35008:SF8">
    <property type="entry name" value="ALCOHOL DEHYDROGENASE CYTOCHROME C SUBUNIT"/>
    <property type="match status" value="1"/>
</dbReference>
<evidence type="ECO:0000256" key="2">
    <source>
        <dbReference type="ARBA" id="ARBA00022723"/>
    </source>
</evidence>
<feature type="domain" description="Cytochrome c" evidence="6">
    <location>
        <begin position="224"/>
        <end position="311"/>
    </location>
</feature>
<dbReference type="SUPFAM" id="SSF46626">
    <property type="entry name" value="Cytochrome c"/>
    <property type="match status" value="2"/>
</dbReference>
<dbReference type="InterPro" id="IPR009056">
    <property type="entry name" value="Cyt_c-like_dom"/>
</dbReference>
<evidence type="ECO:0000256" key="3">
    <source>
        <dbReference type="ARBA" id="ARBA00023004"/>
    </source>
</evidence>
<dbReference type="RefSeq" id="WP_255900298.1">
    <property type="nucleotide sequence ID" value="NZ_JAFMZO010000002.1"/>
</dbReference>